<dbReference type="EMBL" id="CAEZWJ010000032">
    <property type="protein sequence ID" value="CAB4657735.1"/>
    <property type="molecule type" value="Genomic_DNA"/>
</dbReference>
<evidence type="ECO:0000256" key="1">
    <source>
        <dbReference type="SAM" id="Coils"/>
    </source>
</evidence>
<protein>
    <submittedName>
        <fullName evidence="2">Unannotated protein</fullName>
    </submittedName>
</protein>
<dbReference type="AlphaFoldDB" id="A0A6J6LBP2"/>
<evidence type="ECO:0000313" key="2">
    <source>
        <dbReference type="EMBL" id="CAB4657735.1"/>
    </source>
</evidence>
<gene>
    <name evidence="2" type="ORF">UFOPK2214_01025</name>
</gene>
<accession>A0A6J6LBP2</accession>
<sequence>MRKVTSSLVGTSLFAVALSILVVGVVWAGTSARQIFVDETTETTVPTEGEIPDLIPDDSIPPSEVLELIRELTATVDELEEKVDAYESDIAAARTEAAKAKAAADDAVADVAAATDAANDAMARVVQYEKRLSKLTDEGVYTGTITPAQLSRRLAATDVTGDWPLDRTSGELGGEKVKVSGSSCWSDYRYNVFIIPETFRGLTCLKVLK</sequence>
<organism evidence="2">
    <name type="scientific">freshwater metagenome</name>
    <dbReference type="NCBI Taxonomy" id="449393"/>
    <lineage>
        <taxon>unclassified sequences</taxon>
        <taxon>metagenomes</taxon>
        <taxon>ecological metagenomes</taxon>
    </lineage>
</organism>
<dbReference type="Pfam" id="PF11839">
    <property type="entry name" value="Alanine_zipper"/>
    <property type="match status" value="1"/>
</dbReference>
<dbReference type="InterPro" id="IPR021793">
    <property type="entry name" value="Oprl"/>
</dbReference>
<dbReference type="Gene3D" id="1.10.287.1490">
    <property type="match status" value="1"/>
</dbReference>
<proteinExistence type="predicted"/>
<feature type="coiled-coil region" evidence="1">
    <location>
        <begin position="69"/>
        <end position="138"/>
    </location>
</feature>
<name>A0A6J6LBP2_9ZZZZ</name>
<reference evidence="2" key="1">
    <citation type="submission" date="2020-05" db="EMBL/GenBank/DDBJ databases">
        <authorList>
            <person name="Chiriac C."/>
            <person name="Salcher M."/>
            <person name="Ghai R."/>
            <person name="Kavagutti S V."/>
        </authorList>
    </citation>
    <scope>NUCLEOTIDE SEQUENCE</scope>
</reference>
<keyword evidence="1" id="KW-0175">Coiled coil</keyword>